<evidence type="ECO:0000256" key="6">
    <source>
        <dbReference type="ARBA" id="ARBA00023136"/>
    </source>
</evidence>
<dbReference type="SUPFAM" id="SSF111352">
    <property type="entry name" value="Ammonium transporter"/>
    <property type="match status" value="1"/>
</dbReference>
<dbReference type="Pfam" id="PF00909">
    <property type="entry name" value="Ammonium_transp"/>
    <property type="match status" value="1"/>
</dbReference>
<dbReference type="EMBL" id="LFDV01000002">
    <property type="protein sequence ID" value="KTB48413.1"/>
    <property type="molecule type" value="Genomic_DNA"/>
</dbReference>
<dbReference type="Gene3D" id="1.10.3430.10">
    <property type="entry name" value="Ammonium transporter AmtB like domains"/>
    <property type="match status" value="1"/>
</dbReference>
<comment type="caution">
    <text evidence="11">The sequence shown here is derived from an EMBL/GenBank/DDBJ whole genome shotgun (WGS) entry which is preliminary data.</text>
</comment>
<feature type="transmembrane region" description="Helical" evidence="9">
    <location>
        <begin position="345"/>
        <end position="367"/>
    </location>
</feature>
<keyword evidence="6 9" id="KW-0472">Membrane</keyword>
<keyword evidence="3 9" id="KW-0813">Transport</keyword>
<dbReference type="OrthoDB" id="9814202at2"/>
<evidence type="ECO:0000256" key="2">
    <source>
        <dbReference type="ARBA" id="ARBA00005887"/>
    </source>
</evidence>
<dbReference type="PANTHER" id="PTHR43029">
    <property type="entry name" value="AMMONIUM TRANSPORTER MEP2"/>
    <property type="match status" value="1"/>
</dbReference>
<evidence type="ECO:0000313" key="12">
    <source>
        <dbReference type="Proteomes" id="UP000053947"/>
    </source>
</evidence>
<dbReference type="Proteomes" id="UP000053947">
    <property type="component" value="Unassembled WGS sequence"/>
</dbReference>
<comment type="similarity">
    <text evidence="2 9">Belongs to the ammonia transporter channel (TC 1.A.11.2) family.</text>
</comment>
<protein>
    <recommendedName>
        <fullName evidence="8 9">Ammonium transporter</fullName>
    </recommendedName>
</protein>
<evidence type="ECO:0000256" key="4">
    <source>
        <dbReference type="ARBA" id="ARBA00022692"/>
    </source>
</evidence>
<evidence type="ECO:0000256" key="3">
    <source>
        <dbReference type="ARBA" id="ARBA00022448"/>
    </source>
</evidence>
<evidence type="ECO:0000256" key="8">
    <source>
        <dbReference type="ARBA" id="ARBA00050025"/>
    </source>
</evidence>
<dbReference type="AlphaFoldDB" id="A0A0W0GIL7"/>
<dbReference type="GO" id="GO:0008519">
    <property type="term" value="F:ammonium channel activity"/>
    <property type="evidence" value="ECO:0007669"/>
    <property type="project" value="InterPro"/>
</dbReference>
<feature type="transmembrane region" description="Helical" evidence="9">
    <location>
        <begin position="277"/>
        <end position="296"/>
    </location>
</feature>
<dbReference type="GO" id="GO:0005886">
    <property type="term" value="C:plasma membrane"/>
    <property type="evidence" value="ECO:0007669"/>
    <property type="project" value="UniProtKB-SubCell"/>
</dbReference>
<evidence type="ECO:0000256" key="5">
    <source>
        <dbReference type="ARBA" id="ARBA00022989"/>
    </source>
</evidence>
<sequence length="401" mass="41395">MNSGDTAWILVSTALVMLMTPGVALFYGGMVRKKNLISTLMMSFAVLALVSILWVVFGYTLAFGPDIAGFVGGLDFLGLKDVGMEATSYSIPDLLYMMFQGVFAVITVALITGAVVERIKFSTLMVFAVAWLALIYGPVAHWVWGGGWLAQLGALDFAGGTVVHINAGVSAAALVVLLGARKGLGKEPMEPNNIPMVMLGAALLWFGWFGFNAGSSLGANGGAANAFVTTNTAAAAAALVWIMLSWRTRKPTLLGAVTGAVAGLVAITPAAGFVSPMAAIAIGAVAAGVCYFAMNFKAKIGFDDSLDVMSVHGVGGIWGALATGIFATAAIGGVDGALSGNLGQLWNQIIAVGAVMAYSFIGTLVIGKILDKTMGLRVKELEEVVGLDLSQHGERAYGGIK</sequence>
<organism evidence="11 12">
    <name type="scientific">Dehalogenimonas alkenigignens</name>
    <dbReference type="NCBI Taxonomy" id="1217799"/>
    <lineage>
        <taxon>Bacteria</taxon>
        <taxon>Bacillati</taxon>
        <taxon>Chloroflexota</taxon>
        <taxon>Dehalococcoidia</taxon>
        <taxon>Dehalococcoidales</taxon>
        <taxon>Dehalococcoidaceae</taxon>
        <taxon>Dehalogenimonas</taxon>
    </lineage>
</organism>
<dbReference type="NCBIfam" id="TIGR00836">
    <property type="entry name" value="amt"/>
    <property type="match status" value="1"/>
</dbReference>
<gene>
    <name evidence="11" type="ORF">DEALK_12590</name>
</gene>
<feature type="transmembrane region" description="Helical" evidence="9">
    <location>
        <begin position="123"/>
        <end position="145"/>
    </location>
</feature>
<keyword evidence="4 9" id="KW-0812">Transmembrane</keyword>
<keyword evidence="5 9" id="KW-1133">Transmembrane helix</keyword>
<feature type="domain" description="Ammonium transporter AmtB-like" evidence="10">
    <location>
        <begin position="7"/>
        <end position="397"/>
    </location>
</feature>
<proteinExistence type="inferred from homology"/>
<dbReference type="InterPro" id="IPR024041">
    <property type="entry name" value="NH4_transpt_AmtB-like_dom"/>
</dbReference>
<dbReference type="InterPro" id="IPR001905">
    <property type="entry name" value="Ammonium_transpt"/>
</dbReference>
<reference evidence="11 12" key="1">
    <citation type="submission" date="2015-06" db="EMBL/GenBank/DDBJ databases">
        <title>Genome sequence of the organohalide-respiring Dehalogenimonas alkenigignens type strain (IP3-3T).</title>
        <authorList>
            <person name="Key T.A."/>
            <person name="Richmond D.P."/>
            <person name="Bowman K.S."/>
            <person name="Cho Y.-J."/>
            <person name="Chun J."/>
            <person name="da Costa M.S."/>
            <person name="Rainey F.A."/>
            <person name="Moe W.M."/>
        </authorList>
    </citation>
    <scope>NUCLEOTIDE SEQUENCE [LARGE SCALE GENOMIC DNA]</scope>
    <source>
        <strain evidence="11 12">IP3-3</strain>
    </source>
</reference>
<dbReference type="PANTHER" id="PTHR43029:SF10">
    <property type="entry name" value="AMMONIUM TRANSPORTER MEP2"/>
    <property type="match status" value="1"/>
</dbReference>
<keyword evidence="7 9" id="KW-0924">Ammonia transport</keyword>
<evidence type="ECO:0000259" key="10">
    <source>
        <dbReference type="Pfam" id="PF00909"/>
    </source>
</evidence>
<feature type="transmembrane region" description="Helical" evidence="9">
    <location>
        <begin position="40"/>
        <end position="62"/>
    </location>
</feature>
<dbReference type="InterPro" id="IPR029020">
    <property type="entry name" value="Ammonium/urea_transptr"/>
</dbReference>
<feature type="transmembrane region" description="Helical" evidence="9">
    <location>
        <begin position="308"/>
        <end position="333"/>
    </location>
</feature>
<feature type="transmembrane region" description="Helical" evidence="9">
    <location>
        <begin position="251"/>
        <end position="271"/>
    </location>
</feature>
<feature type="transmembrane region" description="Helical" evidence="9">
    <location>
        <begin position="192"/>
        <end position="211"/>
    </location>
</feature>
<feature type="transmembrane region" description="Helical" evidence="9">
    <location>
        <begin position="94"/>
        <end position="116"/>
    </location>
</feature>
<feature type="transmembrane region" description="Helical" evidence="9">
    <location>
        <begin position="6"/>
        <end position="28"/>
    </location>
</feature>
<keyword evidence="12" id="KW-1185">Reference proteome</keyword>
<accession>A0A0W0GIL7</accession>
<evidence type="ECO:0000256" key="9">
    <source>
        <dbReference type="RuleBase" id="RU362002"/>
    </source>
</evidence>
<evidence type="ECO:0000256" key="1">
    <source>
        <dbReference type="ARBA" id="ARBA00004141"/>
    </source>
</evidence>
<feature type="transmembrane region" description="Helical" evidence="9">
    <location>
        <begin position="223"/>
        <end position="244"/>
    </location>
</feature>
<dbReference type="STRING" id="1217799.DEALK_12590"/>
<name>A0A0W0GIL7_9CHLR</name>
<evidence type="ECO:0000256" key="7">
    <source>
        <dbReference type="ARBA" id="ARBA00023177"/>
    </source>
</evidence>
<feature type="transmembrane region" description="Helical" evidence="9">
    <location>
        <begin position="157"/>
        <end position="180"/>
    </location>
</feature>
<dbReference type="PATRIC" id="fig|1217799.6.peg.1304"/>
<comment type="subcellular location">
    <subcellularLocation>
        <location evidence="9">Cell membrane</location>
        <topology evidence="9">Multi-pass membrane protein</topology>
    </subcellularLocation>
    <subcellularLocation>
        <location evidence="1">Membrane</location>
        <topology evidence="1">Multi-pass membrane protein</topology>
    </subcellularLocation>
</comment>
<dbReference type="RefSeq" id="WP_058440064.1">
    <property type="nucleotide sequence ID" value="NZ_KQ758903.1"/>
</dbReference>
<evidence type="ECO:0000313" key="11">
    <source>
        <dbReference type="EMBL" id="KTB48413.1"/>
    </source>
</evidence>